<evidence type="ECO:0000256" key="11">
    <source>
        <dbReference type="ARBA" id="ARBA00022989"/>
    </source>
</evidence>
<keyword evidence="6" id="KW-0808">Transferase</keyword>
<dbReference type="PANTHER" id="PTHR45528:SF1">
    <property type="entry name" value="SENSOR HISTIDINE KINASE CPXA"/>
    <property type="match status" value="1"/>
</dbReference>
<evidence type="ECO:0000256" key="6">
    <source>
        <dbReference type="ARBA" id="ARBA00022679"/>
    </source>
</evidence>
<dbReference type="CDD" id="cd00082">
    <property type="entry name" value="HisKA"/>
    <property type="match status" value="1"/>
</dbReference>
<protein>
    <recommendedName>
        <fullName evidence="3">histidine kinase</fullName>
        <ecNumber evidence="3">2.7.13.3</ecNumber>
    </recommendedName>
</protein>
<evidence type="ECO:0000256" key="3">
    <source>
        <dbReference type="ARBA" id="ARBA00012438"/>
    </source>
</evidence>
<proteinExistence type="predicted"/>
<keyword evidence="11 14" id="KW-1133">Transmembrane helix</keyword>
<keyword evidence="9" id="KW-0418">Kinase</keyword>
<accession>A0ABY0C1T4</accession>
<sequence>MLATLKPRSLGVKILGWFWLTLLLSYLAASVPTFFLPASVKERVIPAEDLTGMQALGQLIVKNVVENTDAELNKRDDRFVHWAVLSSDGSLMMSTESVPAQAQRLIEQAERDSQPVELLLRDMVISGPQYVELESEQYMLMFWRDRYPRFLDKIREIPGWLKLALVMLTTLGMSFLFYRSIVCPLQRLSRGFNELSQGNFDYRLGNEICLDDEFDKLYANFDRMANQLQEMVSMHNRLIADISHELKTPLSRLQMSVALARTAPPEQLGAYFDRAESEGEKLDEMIKQLLQLAECITRSLEFTCQQEEVPALLEPLLDDAQFEADALNVEFSVQAPDNISLLLHKRLFTMALENLIRNAFKYAQRLVSLKVYFKQDHCVFEVCDDGPGVNADDLPRLRTPFYRADQARSRQTGGVGLGLSIAHEAMVVHGGRLGLRNRKRGGFSASLHIPLR</sequence>
<dbReference type="SMART" id="SM00304">
    <property type="entry name" value="HAMP"/>
    <property type="match status" value="1"/>
</dbReference>
<dbReference type="InterPro" id="IPR004358">
    <property type="entry name" value="Sig_transdc_His_kin-like_C"/>
</dbReference>
<dbReference type="SMART" id="SM00387">
    <property type="entry name" value="HATPase_c"/>
    <property type="match status" value="1"/>
</dbReference>
<name>A0ABY0C1T4_9GAMM</name>
<dbReference type="Pfam" id="PF00512">
    <property type="entry name" value="HisKA"/>
    <property type="match status" value="1"/>
</dbReference>
<keyword evidence="5" id="KW-0597">Phosphoprotein</keyword>
<feature type="transmembrane region" description="Helical" evidence="14">
    <location>
        <begin position="14"/>
        <end position="36"/>
    </location>
</feature>
<keyword evidence="4" id="KW-1003">Cell membrane</keyword>
<dbReference type="PROSITE" id="PS50109">
    <property type="entry name" value="HIS_KIN"/>
    <property type="match status" value="1"/>
</dbReference>
<keyword evidence="8" id="KW-0547">Nucleotide-binding</keyword>
<evidence type="ECO:0000313" key="18">
    <source>
        <dbReference type="Proteomes" id="UP000287410"/>
    </source>
</evidence>
<keyword evidence="13 14" id="KW-0472">Membrane</keyword>
<dbReference type="SUPFAM" id="SSF47384">
    <property type="entry name" value="Homodimeric domain of signal transducing histidine kinase"/>
    <property type="match status" value="1"/>
</dbReference>
<dbReference type="EC" id="2.7.13.3" evidence="3"/>
<dbReference type="InterPro" id="IPR003661">
    <property type="entry name" value="HisK_dim/P_dom"/>
</dbReference>
<evidence type="ECO:0000256" key="4">
    <source>
        <dbReference type="ARBA" id="ARBA00022475"/>
    </source>
</evidence>
<feature type="transmembrane region" description="Helical" evidence="14">
    <location>
        <begin position="159"/>
        <end position="178"/>
    </location>
</feature>
<comment type="caution">
    <text evidence="17">The sequence shown here is derived from an EMBL/GenBank/DDBJ whole genome shotgun (WGS) entry which is preliminary data.</text>
</comment>
<organism evidence="17 18">
    <name type="scientific">Aliidiomarina sedimenti</name>
    <dbReference type="NCBI Taxonomy" id="1933879"/>
    <lineage>
        <taxon>Bacteria</taxon>
        <taxon>Pseudomonadati</taxon>
        <taxon>Pseudomonadota</taxon>
        <taxon>Gammaproteobacteria</taxon>
        <taxon>Alteromonadales</taxon>
        <taxon>Idiomarinaceae</taxon>
        <taxon>Aliidiomarina</taxon>
    </lineage>
</organism>
<dbReference type="Proteomes" id="UP000287410">
    <property type="component" value="Unassembled WGS sequence"/>
</dbReference>
<evidence type="ECO:0000259" key="15">
    <source>
        <dbReference type="PROSITE" id="PS50109"/>
    </source>
</evidence>
<evidence type="ECO:0000256" key="2">
    <source>
        <dbReference type="ARBA" id="ARBA00004651"/>
    </source>
</evidence>
<comment type="subcellular location">
    <subcellularLocation>
        <location evidence="2">Cell membrane</location>
        <topology evidence="2">Multi-pass membrane protein</topology>
    </subcellularLocation>
</comment>
<evidence type="ECO:0000256" key="14">
    <source>
        <dbReference type="SAM" id="Phobius"/>
    </source>
</evidence>
<dbReference type="InterPro" id="IPR003594">
    <property type="entry name" value="HATPase_dom"/>
</dbReference>
<dbReference type="Gene3D" id="3.30.565.10">
    <property type="entry name" value="Histidine kinase-like ATPase, C-terminal domain"/>
    <property type="match status" value="1"/>
</dbReference>
<evidence type="ECO:0000256" key="9">
    <source>
        <dbReference type="ARBA" id="ARBA00022777"/>
    </source>
</evidence>
<feature type="domain" description="HAMP" evidence="16">
    <location>
        <begin position="179"/>
        <end position="233"/>
    </location>
</feature>
<dbReference type="PANTHER" id="PTHR45528">
    <property type="entry name" value="SENSOR HISTIDINE KINASE CPXA"/>
    <property type="match status" value="1"/>
</dbReference>
<evidence type="ECO:0000256" key="5">
    <source>
        <dbReference type="ARBA" id="ARBA00022553"/>
    </source>
</evidence>
<gene>
    <name evidence="17" type="ORF">CWE12_00980</name>
</gene>
<dbReference type="PRINTS" id="PR00344">
    <property type="entry name" value="BCTRLSENSOR"/>
</dbReference>
<dbReference type="SUPFAM" id="SSF158472">
    <property type="entry name" value="HAMP domain-like"/>
    <property type="match status" value="1"/>
</dbReference>
<dbReference type="InterPro" id="IPR036097">
    <property type="entry name" value="HisK_dim/P_sf"/>
</dbReference>
<dbReference type="Pfam" id="PF00672">
    <property type="entry name" value="HAMP"/>
    <property type="match status" value="1"/>
</dbReference>
<dbReference type="RefSeq" id="WP_126787713.1">
    <property type="nucleotide sequence ID" value="NZ_PIPN01000001.1"/>
</dbReference>
<keyword evidence="18" id="KW-1185">Reference proteome</keyword>
<reference evidence="17 18" key="1">
    <citation type="journal article" date="2018" name="Front. Microbiol.">
        <title>Genome-Based Analysis Reveals the Taxonomy and Diversity of the Family Idiomarinaceae.</title>
        <authorList>
            <person name="Liu Y."/>
            <person name="Lai Q."/>
            <person name="Shao Z."/>
        </authorList>
    </citation>
    <scope>NUCLEOTIDE SEQUENCE [LARGE SCALE GENOMIC DNA]</scope>
    <source>
        <strain evidence="17 18">GBSy1</strain>
    </source>
</reference>
<evidence type="ECO:0000256" key="10">
    <source>
        <dbReference type="ARBA" id="ARBA00022840"/>
    </source>
</evidence>
<dbReference type="PROSITE" id="PS50885">
    <property type="entry name" value="HAMP"/>
    <property type="match status" value="1"/>
</dbReference>
<evidence type="ECO:0000256" key="13">
    <source>
        <dbReference type="ARBA" id="ARBA00023136"/>
    </source>
</evidence>
<evidence type="ECO:0000256" key="8">
    <source>
        <dbReference type="ARBA" id="ARBA00022741"/>
    </source>
</evidence>
<evidence type="ECO:0000313" key="17">
    <source>
        <dbReference type="EMBL" id="RUO31603.1"/>
    </source>
</evidence>
<keyword evidence="7 14" id="KW-0812">Transmembrane</keyword>
<comment type="catalytic activity">
    <reaction evidence="1">
        <text>ATP + protein L-histidine = ADP + protein N-phospho-L-histidine.</text>
        <dbReference type="EC" id="2.7.13.3"/>
    </reaction>
</comment>
<dbReference type="SUPFAM" id="SSF55874">
    <property type="entry name" value="ATPase domain of HSP90 chaperone/DNA topoisomerase II/histidine kinase"/>
    <property type="match status" value="1"/>
</dbReference>
<dbReference type="CDD" id="cd06225">
    <property type="entry name" value="HAMP"/>
    <property type="match status" value="1"/>
</dbReference>
<dbReference type="Gene3D" id="6.10.340.10">
    <property type="match status" value="1"/>
</dbReference>
<dbReference type="InterPro" id="IPR036890">
    <property type="entry name" value="HATPase_C_sf"/>
</dbReference>
<dbReference type="SMART" id="SM00388">
    <property type="entry name" value="HisKA"/>
    <property type="match status" value="1"/>
</dbReference>
<keyword evidence="10" id="KW-0067">ATP-binding</keyword>
<dbReference type="Pfam" id="PF02518">
    <property type="entry name" value="HATPase_c"/>
    <property type="match status" value="1"/>
</dbReference>
<evidence type="ECO:0000256" key="7">
    <source>
        <dbReference type="ARBA" id="ARBA00022692"/>
    </source>
</evidence>
<evidence type="ECO:0000256" key="12">
    <source>
        <dbReference type="ARBA" id="ARBA00023012"/>
    </source>
</evidence>
<keyword evidence="12" id="KW-0902">Two-component regulatory system</keyword>
<evidence type="ECO:0000259" key="16">
    <source>
        <dbReference type="PROSITE" id="PS50885"/>
    </source>
</evidence>
<feature type="domain" description="Histidine kinase" evidence="15">
    <location>
        <begin position="241"/>
        <end position="452"/>
    </location>
</feature>
<dbReference type="InterPro" id="IPR005467">
    <property type="entry name" value="His_kinase_dom"/>
</dbReference>
<dbReference type="EMBL" id="PIPN01000001">
    <property type="protein sequence ID" value="RUO31603.1"/>
    <property type="molecule type" value="Genomic_DNA"/>
</dbReference>
<dbReference type="InterPro" id="IPR050398">
    <property type="entry name" value="HssS/ArlS-like"/>
</dbReference>
<evidence type="ECO:0000256" key="1">
    <source>
        <dbReference type="ARBA" id="ARBA00000085"/>
    </source>
</evidence>
<dbReference type="Gene3D" id="1.10.287.130">
    <property type="match status" value="1"/>
</dbReference>
<dbReference type="InterPro" id="IPR003660">
    <property type="entry name" value="HAMP_dom"/>
</dbReference>